<keyword evidence="9 11" id="KW-0472">Membrane</keyword>
<keyword evidence="7 11" id="KW-1133">Transmembrane helix</keyword>
<keyword evidence="5 11" id="KW-0812">Transmembrane</keyword>
<evidence type="ECO:0000256" key="9">
    <source>
        <dbReference type="ARBA" id="ARBA00023136"/>
    </source>
</evidence>
<keyword evidence="11" id="KW-1003">Cell membrane</keyword>
<dbReference type="RefSeq" id="WP_068208558.1">
    <property type="nucleotide sequence ID" value="NZ_CP013355.1"/>
</dbReference>
<dbReference type="EMBL" id="CP013355">
    <property type="protein sequence ID" value="AMC11240.1"/>
    <property type="molecule type" value="Genomic_DNA"/>
</dbReference>
<dbReference type="GO" id="GO:0046933">
    <property type="term" value="F:proton-transporting ATP synthase activity, rotational mechanism"/>
    <property type="evidence" value="ECO:0007669"/>
    <property type="project" value="UniProtKB-UniRule"/>
</dbReference>
<feature type="transmembrane region" description="Helical" evidence="11">
    <location>
        <begin position="326"/>
        <end position="353"/>
    </location>
</feature>
<feature type="signal peptide" evidence="13">
    <location>
        <begin position="1"/>
        <end position="23"/>
    </location>
</feature>
<keyword evidence="10 11" id="KW-0066">ATP synthesis</keyword>
<organism evidence="14 15">
    <name type="scientific">Lutibacter profundi</name>
    <dbReference type="NCBI Taxonomy" id="1622118"/>
    <lineage>
        <taxon>Bacteria</taxon>
        <taxon>Pseudomonadati</taxon>
        <taxon>Bacteroidota</taxon>
        <taxon>Flavobacteriia</taxon>
        <taxon>Flavobacteriales</taxon>
        <taxon>Flavobacteriaceae</taxon>
        <taxon>Lutibacter</taxon>
    </lineage>
</organism>
<feature type="transmembrane region" description="Helical" evidence="11">
    <location>
        <begin position="230"/>
        <end position="247"/>
    </location>
</feature>
<evidence type="ECO:0000256" key="8">
    <source>
        <dbReference type="ARBA" id="ARBA00023065"/>
    </source>
</evidence>
<evidence type="ECO:0000256" key="5">
    <source>
        <dbReference type="ARBA" id="ARBA00022692"/>
    </source>
</evidence>
<comment type="subcellular location">
    <subcellularLocation>
        <location evidence="11 12">Cell membrane</location>
        <topology evidence="11 12">Multi-pass membrane protein</topology>
    </subcellularLocation>
    <subcellularLocation>
        <location evidence="1">Membrane</location>
        <topology evidence="1">Multi-pass membrane protein</topology>
    </subcellularLocation>
</comment>
<evidence type="ECO:0000256" key="11">
    <source>
        <dbReference type="HAMAP-Rule" id="MF_01393"/>
    </source>
</evidence>
<keyword evidence="3 11" id="KW-0813">Transport</keyword>
<reference evidence="14 15" key="2">
    <citation type="journal article" date="2016" name="Int. J. Syst. Evol. Microbiol.">
        <title>Lutibacter profundi sp. nov., isolated from a deep-sea hydrothermal system on the Arctic Mid-Ocean Ridge and emended description of the genus Lutibacter.</title>
        <authorList>
            <person name="Le Moine Bauer S."/>
            <person name="Roalkvam I."/>
            <person name="Steen I.H."/>
            <person name="Dahle H."/>
        </authorList>
    </citation>
    <scope>NUCLEOTIDE SEQUENCE [LARGE SCALE GENOMIC DNA]</scope>
    <source>
        <strain evidence="14 15">LP1</strain>
    </source>
</reference>
<evidence type="ECO:0000256" key="7">
    <source>
        <dbReference type="ARBA" id="ARBA00022989"/>
    </source>
</evidence>
<dbReference type="SUPFAM" id="SSF81336">
    <property type="entry name" value="F1F0 ATP synthase subunit A"/>
    <property type="match status" value="1"/>
</dbReference>
<dbReference type="GO" id="GO:0005886">
    <property type="term" value="C:plasma membrane"/>
    <property type="evidence" value="ECO:0007669"/>
    <property type="project" value="UniProtKB-SubCell"/>
</dbReference>
<dbReference type="InterPro" id="IPR035908">
    <property type="entry name" value="F0_ATP_A_sf"/>
</dbReference>
<evidence type="ECO:0000313" key="14">
    <source>
        <dbReference type="EMBL" id="AMC11240.1"/>
    </source>
</evidence>
<dbReference type="KEGG" id="lut:Lupro_08225"/>
<comment type="similarity">
    <text evidence="2 11 12">Belongs to the ATPase A chain family.</text>
</comment>
<dbReference type="HAMAP" id="MF_01393">
    <property type="entry name" value="ATP_synth_a_bact"/>
    <property type="match status" value="1"/>
</dbReference>
<protein>
    <recommendedName>
        <fullName evidence="11 12">ATP synthase subunit a</fullName>
    </recommendedName>
    <alternativeName>
        <fullName evidence="11">ATP synthase F0 sector subunit a</fullName>
    </alternativeName>
    <alternativeName>
        <fullName evidence="11">F-ATPase subunit 6</fullName>
    </alternativeName>
</protein>
<evidence type="ECO:0000256" key="1">
    <source>
        <dbReference type="ARBA" id="ARBA00004141"/>
    </source>
</evidence>
<dbReference type="InterPro" id="IPR000568">
    <property type="entry name" value="ATP_synth_F0_asu"/>
</dbReference>
<evidence type="ECO:0000256" key="10">
    <source>
        <dbReference type="ARBA" id="ARBA00023310"/>
    </source>
</evidence>
<dbReference type="Pfam" id="PF00119">
    <property type="entry name" value="ATP-synt_A"/>
    <property type="match status" value="1"/>
</dbReference>
<feature type="chain" id="PRO_5007066291" description="ATP synthase subunit a" evidence="13">
    <location>
        <begin position="24"/>
        <end position="366"/>
    </location>
</feature>
<dbReference type="PRINTS" id="PR00123">
    <property type="entry name" value="ATPASEA"/>
</dbReference>
<dbReference type="PANTHER" id="PTHR11410:SF0">
    <property type="entry name" value="ATP SYNTHASE SUBUNIT A"/>
    <property type="match status" value="1"/>
</dbReference>
<dbReference type="PANTHER" id="PTHR11410">
    <property type="entry name" value="ATP SYNTHASE SUBUNIT A"/>
    <property type="match status" value="1"/>
</dbReference>
<keyword evidence="13" id="KW-0732">Signal</keyword>
<keyword evidence="15" id="KW-1185">Reference proteome</keyword>
<dbReference type="OrthoDB" id="9809130at2"/>
<proteinExistence type="inferred from homology"/>
<name>A0A0X8G738_9FLAO</name>
<evidence type="ECO:0000256" key="6">
    <source>
        <dbReference type="ARBA" id="ARBA00022781"/>
    </source>
</evidence>
<dbReference type="STRING" id="1622118.Lupro_08225"/>
<dbReference type="PATRIC" id="fig|1622118.3.peg.1700"/>
<feature type="transmembrane region" description="Helical" evidence="11">
    <location>
        <begin position="268"/>
        <end position="287"/>
    </location>
</feature>
<dbReference type="NCBIfam" id="TIGR01131">
    <property type="entry name" value="ATP_synt_6_or_A"/>
    <property type="match status" value="1"/>
</dbReference>
<evidence type="ECO:0000256" key="4">
    <source>
        <dbReference type="ARBA" id="ARBA00022547"/>
    </source>
</evidence>
<sequence length="366" mass="41693">MYRINVVKTLTLLFLVITFSVNAQHEATKTSHEEKASPEKDFKTKIKEEIRHHVKDSYYFDFNSNSETGEYNGFSLPIILFDDGLQVFMSSKFKHGKEIAKVGGNYYKLYHNKIYKTDASGKLSFDEHHHPTNTKPLDFSITKGVLSIIIVSLIVFLIFSSLAKSYAKNGSIPKGIGRFFEPLVIYIRDEIAIPSIGHKHYKKYMPFLLTVFFFIWFSNLIGITPFGMNITGNLAVTAALALLTFLITQLTSKKNYWLHIFWMPGVPWPMKIVLAPIELLGVFIKPFALMMRLYANIFAGHIVIYSILGLLFVFKSYIGGSLSFTLALVISILELLVAILQAYIFTMLSALYFGFASEEHEMEHTE</sequence>
<keyword evidence="6 11" id="KW-0375">Hydrogen ion transport</keyword>
<dbReference type="InterPro" id="IPR045083">
    <property type="entry name" value="ATP_synth_F0_asu_bact/mt"/>
</dbReference>
<evidence type="ECO:0000256" key="3">
    <source>
        <dbReference type="ARBA" id="ARBA00022448"/>
    </source>
</evidence>
<dbReference type="CDD" id="cd00310">
    <property type="entry name" value="ATP-synt_Fo_a_6"/>
    <property type="match status" value="1"/>
</dbReference>
<dbReference type="GO" id="GO:0045259">
    <property type="term" value="C:proton-transporting ATP synthase complex"/>
    <property type="evidence" value="ECO:0007669"/>
    <property type="project" value="UniProtKB-KW"/>
</dbReference>
<gene>
    <name evidence="11" type="primary">atpB</name>
    <name evidence="14" type="ORF">Lupro_08225</name>
</gene>
<keyword evidence="8 11" id="KW-0406">Ion transport</keyword>
<dbReference type="AlphaFoldDB" id="A0A0X8G738"/>
<dbReference type="Gene3D" id="1.20.120.220">
    <property type="entry name" value="ATP synthase, F0 complex, subunit A"/>
    <property type="match status" value="1"/>
</dbReference>
<evidence type="ECO:0000256" key="13">
    <source>
        <dbReference type="SAM" id="SignalP"/>
    </source>
</evidence>
<reference evidence="15" key="1">
    <citation type="submission" date="2015-12" db="EMBL/GenBank/DDBJ databases">
        <title>Complete genome sequence of Lutibacter profundus strain LP1.</title>
        <authorList>
            <person name="Wissuwa J."/>
            <person name="Le Moine Bauer S."/>
            <person name="Stokke R."/>
            <person name="Dahle H."/>
            <person name="Steen I.H."/>
        </authorList>
    </citation>
    <scope>NUCLEOTIDE SEQUENCE [LARGE SCALE GENOMIC DNA]</scope>
    <source>
        <strain evidence="15">LP1</strain>
    </source>
</reference>
<feature type="transmembrane region" description="Helical" evidence="11">
    <location>
        <begin position="204"/>
        <end position="224"/>
    </location>
</feature>
<keyword evidence="4 11" id="KW-0138">CF(0)</keyword>
<comment type="function">
    <text evidence="11 12">Key component of the proton channel; it plays a direct role in the translocation of protons across the membrane.</text>
</comment>
<accession>A0A0X8G738</accession>
<dbReference type="Proteomes" id="UP000059672">
    <property type="component" value="Chromosome"/>
</dbReference>
<feature type="transmembrane region" description="Helical" evidence="11">
    <location>
        <begin position="144"/>
        <end position="163"/>
    </location>
</feature>
<feature type="transmembrane region" description="Helical" evidence="11">
    <location>
        <begin position="293"/>
        <end position="314"/>
    </location>
</feature>
<evidence type="ECO:0000256" key="2">
    <source>
        <dbReference type="ARBA" id="ARBA00006810"/>
    </source>
</evidence>
<evidence type="ECO:0000313" key="15">
    <source>
        <dbReference type="Proteomes" id="UP000059672"/>
    </source>
</evidence>
<evidence type="ECO:0000256" key="12">
    <source>
        <dbReference type="RuleBase" id="RU000483"/>
    </source>
</evidence>